<dbReference type="GeneID" id="23114049"/>
<dbReference type="GO" id="GO:0016020">
    <property type="term" value="C:membrane"/>
    <property type="evidence" value="ECO:0007669"/>
    <property type="project" value="InterPro"/>
</dbReference>
<dbReference type="AlphaFoldDB" id="A0A6N2WTX3"/>
<dbReference type="PROSITE" id="PS51096">
    <property type="entry name" value="PTS_EIIA_TYPE_4"/>
    <property type="match status" value="1"/>
</dbReference>
<dbReference type="InterPro" id="IPR051471">
    <property type="entry name" value="Bacterial_PTS_sugar_comp"/>
</dbReference>
<gene>
    <name evidence="3" type="ORF">CBLFYP116_03957</name>
</gene>
<dbReference type="GO" id="GO:0016740">
    <property type="term" value="F:transferase activity"/>
    <property type="evidence" value="ECO:0007669"/>
    <property type="project" value="UniProtKB-KW"/>
</dbReference>
<dbReference type="EMBL" id="CACRTF010000017">
    <property type="protein sequence ID" value="VYT45187.1"/>
    <property type="molecule type" value="Genomic_DNA"/>
</dbReference>
<protein>
    <submittedName>
        <fullName evidence="3">PTS system fructose IIA component</fullName>
    </submittedName>
</protein>
<dbReference type="InterPro" id="IPR004701">
    <property type="entry name" value="PTS_EIIA_man-typ"/>
</dbReference>
<evidence type="ECO:0000313" key="3">
    <source>
        <dbReference type="EMBL" id="VYT45187.1"/>
    </source>
</evidence>
<keyword evidence="1" id="KW-0808">Transferase</keyword>
<dbReference type="PANTHER" id="PTHR33799:SF1">
    <property type="entry name" value="PTS SYSTEM MANNOSE-SPECIFIC EIIAB COMPONENT-RELATED"/>
    <property type="match status" value="1"/>
</dbReference>
<name>A0A6N2WTX3_9FIRM</name>
<dbReference type="SUPFAM" id="SSF53062">
    <property type="entry name" value="PTS system fructose IIA component-like"/>
    <property type="match status" value="1"/>
</dbReference>
<dbReference type="GO" id="GO:0009401">
    <property type="term" value="P:phosphoenolpyruvate-dependent sugar phosphotransferase system"/>
    <property type="evidence" value="ECO:0007669"/>
    <property type="project" value="InterPro"/>
</dbReference>
<dbReference type="InterPro" id="IPR036662">
    <property type="entry name" value="PTS_EIIA_man-typ_sf"/>
</dbReference>
<proteinExistence type="predicted"/>
<sequence>MKKILIATHGTFASGAESTVKFLMGDVGNITCINAYVDQDENLAETLEQYFARVQPEDQVIVLTDIKGGSVNQKIVPYAVRENVFLIAGFNLPLLVALAIAPQGITREDVRQYIEDSKKQMELVELEADDSRDEDFFA</sequence>
<evidence type="ECO:0000256" key="1">
    <source>
        <dbReference type="ARBA" id="ARBA00022679"/>
    </source>
</evidence>
<feature type="domain" description="PTS EIIA type-4" evidence="2">
    <location>
        <begin position="1"/>
        <end position="121"/>
    </location>
</feature>
<accession>A0A6N2WTX3</accession>
<dbReference type="Gene3D" id="3.40.50.510">
    <property type="entry name" value="Phosphotransferase system, mannose-type IIA component"/>
    <property type="match status" value="1"/>
</dbReference>
<evidence type="ECO:0000259" key="2">
    <source>
        <dbReference type="PROSITE" id="PS51096"/>
    </source>
</evidence>
<dbReference type="RefSeq" id="WP_002576073.1">
    <property type="nucleotide sequence ID" value="NZ_BAABZS010000001.1"/>
</dbReference>
<dbReference type="Pfam" id="PF03610">
    <property type="entry name" value="EIIA-man"/>
    <property type="match status" value="1"/>
</dbReference>
<organism evidence="3">
    <name type="scientific">Enterocloster bolteae</name>
    <dbReference type="NCBI Taxonomy" id="208479"/>
    <lineage>
        <taxon>Bacteria</taxon>
        <taxon>Bacillati</taxon>
        <taxon>Bacillota</taxon>
        <taxon>Clostridia</taxon>
        <taxon>Lachnospirales</taxon>
        <taxon>Lachnospiraceae</taxon>
        <taxon>Enterocloster</taxon>
    </lineage>
</organism>
<dbReference type="PANTHER" id="PTHR33799">
    <property type="entry name" value="PTS PERMEASE-RELATED-RELATED"/>
    <property type="match status" value="1"/>
</dbReference>
<reference evidence="3" key="1">
    <citation type="submission" date="2019-11" db="EMBL/GenBank/DDBJ databases">
        <authorList>
            <person name="Feng L."/>
        </authorList>
    </citation>
    <scope>NUCLEOTIDE SEQUENCE</scope>
    <source>
        <strain evidence="3">CbolteaeLFYP116</strain>
    </source>
</reference>